<keyword evidence="10 16" id="KW-0067">ATP-binding</keyword>
<dbReference type="CTD" id="571279"/>
<protein>
    <recommendedName>
        <fullName evidence="15">MAP/microtubule affinity-regulating kinase 3</fullName>
        <ecNumber evidence="4">2.7.11.1</ecNumber>
    </recommendedName>
</protein>
<comment type="subunit">
    <text evidence="14">Interacts with MAPT/TAU. Interacts with DLG5 (via coiled-coil domain). Interacts with STK3/MST2 and STK4/MST1 in the presence of DLG5. Interacts with YWHAB, YWHAG, YWHAQ and YWHAZ. Interacts with PKP2 (via N-terminus). Interacts with CDC25C. Interacts with KSR1.</text>
</comment>
<dbReference type="Gene3D" id="1.10.8.10">
    <property type="entry name" value="DNA helicase RuvA subunit, C-terminal domain"/>
    <property type="match status" value="1"/>
</dbReference>
<dbReference type="FunFam" id="3.30.310.80:FF:000011">
    <property type="entry name" value="Non-specific serine/threonine protein kinase"/>
    <property type="match status" value="1"/>
</dbReference>
<feature type="region of interest" description="Disordered" evidence="17">
    <location>
        <begin position="531"/>
        <end position="671"/>
    </location>
</feature>
<feature type="compositionally biased region" description="Basic and acidic residues" evidence="17">
    <location>
        <begin position="633"/>
        <end position="642"/>
    </location>
</feature>
<dbReference type="PROSITE" id="PS00107">
    <property type="entry name" value="PROTEIN_KINASE_ATP"/>
    <property type="match status" value="1"/>
</dbReference>
<keyword evidence="9" id="KW-0418">Kinase</keyword>
<feature type="compositionally biased region" description="Polar residues" evidence="17">
    <location>
        <begin position="464"/>
        <end position="489"/>
    </location>
</feature>
<comment type="catalytic activity">
    <reaction evidence="11">
        <text>L-threonyl-[protein] + ATP = O-phospho-L-threonyl-[protein] + ADP + H(+)</text>
        <dbReference type="Rhea" id="RHEA:46608"/>
        <dbReference type="Rhea" id="RHEA-COMP:11060"/>
        <dbReference type="Rhea" id="RHEA-COMP:11605"/>
        <dbReference type="ChEBI" id="CHEBI:15378"/>
        <dbReference type="ChEBI" id="CHEBI:30013"/>
        <dbReference type="ChEBI" id="CHEBI:30616"/>
        <dbReference type="ChEBI" id="CHEBI:61977"/>
        <dbReference type="ChEBI" id="CHEBI:456216"/>
        <dbReference type="EC" id="2.7.11.1"/>
    </reaction>
</comment>
<keyword evidence="22" id="KW-1185">Reference proteome</keyword>
<dbReference type="GO" id="GO:0106310">
    <property type="term" value="F:protein serine kinase activity"/>
    <property type="evidence" value="ECO:0007669"/>
    <property type="project" value="RHEA"/>
</dbReference>
<evidence type="ECO:0000313" key="22">
    <source>
        <dbReference type="Proteomes" id="UP000264820"/>
    </source>
</evidence>
<dbReference type="PROSITE" id="PS00108">
    <property type="entry name" value="PROTEIN_KINASE_ST"/>
    <property type="match status" value="1"/>
</dbReference>
<evidence type="ECO:0000256" key="9">
    <source>
        <dbReference type="ARBA" id="ARBA00022777"/>
    </source>
</evidence>
<comment type="catalytic activity">
    <reaction evidence="12">
        <text>L-seryl-[protein] + ATP = O-phospho-L-seryl-[protein] + ADP + H(+)</text>
        <dbReference type="Rhea" id="RHEA:17989"/>
        <dbReference type="Rhea" id="RHEA-COMP:9863"/>
        <dbReference type="Rhea" id="RHEA-COMP:11604"/>
        <dbReference type="ChEBI" id="CHEBI:15378"/>
        <dbReference type="ChEBI" id="CHEBI:29999"/>
        <dbReference type="ChEBI" id="CHEBI:30616"/>
        <dbReference type="ChEBI" id="CHEBI:83421"/>
        <dbReference type="ChEBI" id="CHEBI:456216"/>
        <dbReference type="EC" id="2.7.11.1"/>
    </reaction>
</comment>
<dbReference type="InterPro" id="IPR049508">
    <property type="entry name" value="MARK1-4_cat"/>
</dbReference>
<evidence type="ECO:0000256" key="4">
    <source>
        <dbReference type="ARBA" id="ARBA00012513"/>
    </source>
</evidence>
<comment type="subcellular location">
    <subcellularLocation>
        <location evidence="1">Cell projection</location>
        <location evidence="1">Dendrite</location>
    </subcellularLocation>
    <subcellularLocation>
        <location evidence="2">Cytoplasm</location>
    </subcellularLocation>
</comment>
<evidence type="ECO:0000256" key="10">
    <source>
        <dbReference type="ARBA" id="ARBA00022840"/>
    </source>
</evidence>
<dbReference type="SUPFAM" id="SSF103243">
    <property type="entry name" value="KA1-like"/>
    <property type="match status" value="1"/>
</dbReference>
<reference evidence="21" key="1">
    <citation type="submission" date="2025-08" db="UniProtKB">
        <authorList>
            <consortium name="Ensembl"/>
        </authorList>
    </citation>
    <scope>IDENTIFICATION</scope>
</reference>
<keyword evidence="6" id="KW-0723">Serine/threonine-protein kinase</keyword>
<dbReference type="Gene3D" id="3.30.310.80">
    <property type="entry name" value="Kinase associated domain 1, KA1"/>
    <property type="match status" value="1"/>
</dbReference>
<feature type="compositionally biased region" description="Low complexity" evidence="17">
    <location>
        <begin position="552"/>
        <end position="576"/>
    </location>
</feature>
<dbReference type="EC" id="2.7.11.1" evidence="4"/>
<dbReference type="GO" id="GO:0030425">
    <property type="term" value="C:dendrite"/>
    <property type="evidence" value="ECO:0007669"/>
    <property type="project" value="UniProtKB-SubCell"/>
</dbReference>
<proteinExistence type="inferred from homology"/>
<evidence type="ECO:0000259" key="20">
    <source>
        <dbReference type="PROSITE" id="PS50032"/>
    </source>
</evidence>
<dbReference type="CDD" id="cd14072">
    <property type="entry name" value="STKc_MARK"/>
    <property type="match status" value="1"/>
</dbReference>
<dbReference type="Pfam" id="PF00069">
    <property type="entry name" value="Pkinase"/>
    <property type="match status" value="1"/>
</dbReference>
<dbReference type="RefSeq" id="XP_019748333.1">
    <property type="nucleotide sequence ID" value="XM_019892774.1"/>
</dbReference>
<feature type="region of interest" description="Disordered" evidence="17">
    <location>
        <begin position="1"/>
        <end position="35"/>
    </location>
</feature>
<accession>A0A3Q2Y5J1</accession>
<dbReference type="CDD" id="cd12197">
    <property type="entry name" value="MARK4_C"/>
    <property type="match status" value="1"/>
</dbReference>
<evidence type="ECO:0000256" key="6">
    <source>
        <dbReference type="ARBA" id="ARBA00022527"/>
    </source>
</evidence>
<evidence type="ECO:0000256" key="16">
    <source>
        <dbReference type="PROSITE-ProRule" id="PRU10141"/>
    </source>
</evidence>
<dbReference type="OrthoDB" id="504170at2759"/>
<dbReference type="GO" id="GO:0035556">
    <property type="term" value="P:intracellular signal transduction"/>
    <property type="evidence" value="ECO:0007669"/>
    <property type="project" value="TreeGrafter"/>
</dbReference>
<dbReference type="PROSITE" id="PS50032">
    <property type="entry name" value="KA1"/>
    <property type="match status" value="1"/>
</dbReference>
<dbReference type="GO" id="GO:0000226">
    <property type="term" value="P:microtubule cytoskeleton organization"/>
    <property type="evidence" value="ECO:0007669"/>
    <property type="project" value="TreeGrafter"/>
</dbReference>
<keyword evidence="8 16" id="KW-0547">Nucleotide-binding</keyword>
<evidence type="ECO:0000256" key="7">
    <source>
        <dbReference type="ARBA" id="ARBA00022679"/>
    </source>
</evidence>
<dbReference type="GO" id="GO:0005737">
    <property type="term" value="C:cytoplasm"/>
    <property type="evidence" value="ECO:0007669"/>
    <property type="project" value="UniProtKB-SubCell"/>
</dbReference>
<name>A0A3Q2Y5J1_HIPCM</name>
<feature type="domain" description="Protein kinase" evidence="18">
    <location>
        <begin position="58"/>
        <end position="309"/>
    </location>
</feature>
<feature type="domain" description="KA1" evidence="20">
    <location>
        <begin position="707"/>
        <end position="758"/>
    </location>
</feature>
<dbReference type="Pfam" id="PF02149">
    <property type="entry name" value="KA1"/>
    <property type="match status" value="1"/>
</dbReference>
<dbReference type="InterPro" id="IPR001772">
    <property type="entry name" value="KA1_dom"/>
</dbReference>
<feature type="region of interest" description="Disordered" evidence="17">
    <location>
        <begin position="393"/>
        <end position="512"/>
    </location>
</feature>
<dbReference type="InterPro" id="IPR008271">
    <property type="entry name" value="Ser/Thr_kinase_AS"/>
</dbReference>
<evidence type="ECO:0000256" key="2">
    <source>
        <dbReference type="ARBA" id="ARBA00004496"/>
    </source>
</evidence>
<evidence type="ECO:0000259" key="19">
    <source>
        <dbReference type="PROSITE" id="PS50030"/>
    </source>
</evidence>
<feature type="compositionally biased region" description="Basic and acidic residues" evidence="17">
    <location>
        <begin position="656"/>
        <end position="671"/>
    </location>
</feature>
<dbReference type="Gene3D" id="3.30.200.20">
    <property type="entry name" value="Phosphorylase Kinase, domain 1"/>
    <property type="match status" value="1"/>
</dbReference>
<feature type="compositionally biased region" description="Low complexity" evidence="17">
    <location>
        <begin position="403"/>
        <end position="413"/>
    </location>
</feature>
<dbReference type="PROSITE" id="PS50011">
    <property type="entry name" value="PROTEIN_KINASE_DOM"/>
    <property type="match status" value="1"/>
</dbReference>
<dbReference type="Gene3D" id="1.10.510.10">
    <property type="entry name" value="Transferase(Phosphotransferase) domain 1"/>
    <property type="match status" value="1"/>
</dbReference>
<dbReference type="InterPro" id="IPR015940">
    <property type="entry name" value="UBA"/>
</dbReference>
<dbReference type="PANTHER" id="PTHR24346:SF28">
    <property type="entry name" value="MAP_MICROTUBULE AFFINITY-REGULATING KINASE 4"/>
    <property type="match status" value="1"/>
</dbReference>
<reference evidence="21" key="2">
    <citation type="submission" date="2025-09" db="UniProtKB">
        <authorList>
            <consortium name="Ensembl"/>
        </authorList>
    </citation>
    <scope>IDENTIFICATION</scope>
</reference>
<dbReference type="SMART" id="SM00165">
    <property type="entry name" value="UBA"/>
    <property type="match status" value="1"/>
</dbReference>
<dbReference type="GeneID" id="109529399"/>
<dbReference type="Proteomes" id="UP000264820">
    <property type="component" value="Unplaced"/>
</dbReference>
<dbReference type="InterPro" id="IPR011009">
    <property type="entry name" value="Kinase-like_dom_sf"/>
</dbReference>
<dbReference type="STRING" id="109280.ENSHCOP00000012278"/>
<evidence type="ECO:0000256" key="5">
    <source>
        <dbReference type="ARBA" id="ARBA00022490"/>
    </source>
</evidence>
<evidence type="ECO:0000259" key="18">
    <source>
        <dbReference type="PROSITE" id="PS50011"/>
    </source>
</evidence>
<comment type="similarity">
    <text evidence="3">Belongs to the protein kinase superfamily. CAMK Ser/Thr protein kinase family. SNF1 subfamily.</text>
</comment>
<evidence type="ECO:0000256" key="8">
    <source>
        <dbReference type="ARBA" id="ARBA00022741"/>
    </source>
</evidence>
<dbReference type="FunFam" id="1.10.510.10:FF:001032">
    <property type="entry name" value="KP78b, isoform A"/>
    <property type="match status" value="1"/>
</dbReference>
<evidence type="ECO:0000256" key="17">
    <source>
        <dbReference type="SAM" id="MobiDB-lite"/>
    </source>
</evidence>
<keyword evidence="7" id="KW-0808">Transferase</keyword>
<dbReference type="Ensembl" id="ENSHCOT00000026866.1">
    <property type="protein sequence ID" value="ENSHCOP00000012278.1"/>
    <property type="gene ID" value="ENSHCOG00000015293.1"/>
</dbReference>
<evidence type="ECO:0000256" key="15">
    <source>
        <dbReference type="ARBA" id="ARBA00071529"/>
    </source>
</evidence>
<evidence type="ECO:0000256" key="13">
    <source>
        <dbReference type="ARBA" id="ARBA00054424"/>
    </source>
</evidence>
<evidence type="ECO:0000256" key="3">
    <source>
        <dbReference type="ARBA" id="ARBA00006234"/>
    </source>
</evidence>
<dbReference type="PROSITE" id="PS50030">
    <property type="entry name" value="UBA"/>
    <property type="match status" value="1"/>
</dbReference>
<dbReference type="AlphaFoldDB" id="A0A3Q2Y5J1"/>
<feature type="binding site" evidence="16">
    <location>
        <position position="87"/>
    </location>
    <ligand>
        <name>ATP</name>
        <dbReference type="ChEBI" id="CHEBI:30616"/>
    </ligand>
</feature>
<dbReference type="GO" id="GO:0050321">
    <property type="term" value="F:tau-protein kinase activity"/>
    <property type="evidence" value="ECO:0007669"/>
    <property type="project" value="TreeGrafter"/>
</dbReference>
<comment type="function">
    <text evidence="13">Serine/threonine-protein kinase. Involved in the specific phosphorylation of microtubule-associated proteins for MAP2 and MAP4. Phosphorylates the microtubule-associated protein MAPT/TAU. Phosphorylates CDC25C on 'Ser-216'. Regulates localization and activity of some histone deacetylases by mediating phosphorylation of HDAC7, promoting subsequent interaction between HDAC7 and 14-3-3 and export from the nucleus. Regulates localization and activity of MITF by mediating its phosphorylation, promoting subsequent interaction between MITF and 14-3-3 and retention in the cytosol. Negatively regulates the Hippo signaling pathway and antagonizes the phosphorylation of LATS1. Cooperates with DLG5 to inhibit the kinase activity of STK3/MST2 toward LATS1. Phosphorylates PKP2 and KSR1.</text>
</comment>
<dbReference type="SUPFAM" id="SSF56112">
    <property type="entry name" value="Protein kinase-like (PK-like)"/>
    <property type="match status" value="1"/>
</dbReference>
<dbReference type="GO" id="GO:0005524">
    <property type="term" value="F:ATP binding"/>
    <property type="evidence" value="ECO:0007669"/>
    <property type="project" value="UniProtKB-UniRule"/>
</dbReference>
<dbReference type="InterPro" id="IPR000719">
    <property type="entry name" value="Prot_kinase_dom"/>
</dbReference>
<dbReference type="GeneTree" id="ENSGT00940000159555"/>
<evidence type="ECO:0000313" key="21">
    <source>
        <dbReference type="Ensembl" id="ENSHCOP00000012278.1"/>
    </source>
</evidence>
<dbReference type="FunFam" id="1.10.8.10:FF:000005">
    <property type="entry name" value="Non-specific serine/threonine protein kinase"/>
    <property type="match status" value="1"/>
</dbReference>
<dbReference type="InterPro" id="IPR017441">
    <property type="entry name" value="Protein_kinase_ATP_BS"/>
</dbReference>
<evidence type="ECO:0000256" key="1">
    <source>
        <dbReference type="ARBA" id="ARBA00004279"/>
    </source>
</evidence>
<feature type="compositionally biased region" description="Polar residues" evidence="17">
    <location>
        <begin position="531"/>
        <end position="540"/>
    </location>
</feature>
<feature type="compositionally biased region" description="Low complexity" evidence="17">
    <location>
        <begin position="617"/>
        <end position="629"/>
    </location>
</feature>
<evidence type="ECO:0000256" key="12">
    <source>
        <dbReference type="ARBA" id="ARBA00048679"/>
    </source>
</evidence>
<dbReference type="PANTHER" id="PTHR24346">
    <property type="entry name" value="MAP/MICROTUBULE AFFINITY-REGULATING KINASE"/>
    <property type="match status" value="1"/>
</dbReference>
<dbReference type="SMART" id="SM00220">
    <property type="entry name" value="S_TKc"/>
    <property type="match status" value="1"/>
</dbReference>
<keyword evidence="5" id="KW-0963">Cytoplasm</keyword>
<feature type="domain" description="UBA" evidence="19">
    <location>
        <begin position="323"/>
        <end position="368"/>
    </location>
</feature>
<evidence type="ECO:0000256" key="11">
    <source>
        <dbReference type="ARBA" id="ARBA00047899"/>
    </source>
</evidence>
<organism evidence="21 22">
    <name type="scientific">Hippocampus comes</name>
    <name type="common">Tiger tail seahorse</name>
    <dbReference type="NCBI Taxonomy" id="109280"/>
    <lineage>
        <taxon>Eukaryota</taxon>
        <taxon>Metazoa</taxon>
        <taxon>Chordata</taxon>
        <taxon>Craniata</taxon>
        <taxon>Vertebrata</taxon>
        <taxon>Euteleostomi</taxon>
        <taxon>Actinopterygii</taxon>
        <taxon>Neopterygii</taxon>
        <taxon>Teleostei</taxon>
        <taxon>Neoteleostei</taxon>
        <taxon>Acanthomorphata</taxon>
        <taxon>Syngnathiaria</taxon>
        <taxon>Syngnathiformes</taxon>
        <taxon>Syngnathoidei</taxon>
        <taxon>Syngnathidae</taxon>
        <taxon>Hippocampus</taxon>
    </lineage>
</organism>
<evidence type="ECO:0000256" key="14">
    <source>
        <dbReference type="ARBA" id="ARBA00063680"/>
    </source>
</evidence>
<sequence length="758" mass="83152">MSLLRAALPGNERNPDHHTSLSTSRTDKGSGWSSRSLGARCRNSIALCSDEQPHIGNYRLLKTIGKGNFAKVKLARHILTGREVAIKIIDKTQLNPSSLQKLFREVRIMKTLNHPNIVQLFEVIETEKTLYLIMEYASGGEVFDYLVAHGRMKEKEARGKFRQIVSAVHYCHQKNIVHRDLKAENLLLDANSNIKIADFGFSNEFMAGSKLDTFCGSPPYAAPELFQGKKYDGPEVDIWSLGVILYTLVSGSLPFDGQNLKELRERVLRGKYRVPFYMSTDCEGILRRFLVLNPTKRCSLEQIMKDKWLNVSYDGEELKPHKEPEEDFNDNVRIDVMVGMGFTREEIRDSLVGHKYNEVTATYLLLARKNEAESTVSRSGSSLSLARVRPGTIVNGTSKHSTSSAAAASSSSAYKPQRSVSTYQRQRRHSDFCGPAAPGSAHPKRSPSGVGEVSGLKEERLSVRKSNNNTVGSRSIPTPSSPMVSSAHNPNKAEIPDRRKEANSAMSNVAASGMTRRNTYVCSTDRHSLLQNGKENSSISHRLPPASPSTHSITGASAMSSSSTSTPSSRLSRGSTARSTFHGGQIRDRRPPLHVTPASPTLSHDTGGTLSGARTPRTTSNLLSKLTSKLTRRVTDEPERISRSPVTSRHISGHQKAAEPRTPRSGWDVRVRSPRDPAEVVLALREAAQGCGCQVHLAGPFLLSCTHGAAGARVAFEAEVCQLPGGPAQSSGVRFKRLWGAPLAFRDIATKVSKELEL</sequence>
<dbReference type="InterPro" id="IPR028375">
    <property type="entry name" value="KA1/Ssp2_C"/>
</dbReference>
<dbReference type="FunFam" id="3.30.200.20:FF:000003">
    <property type="entry name" value="Non-specific serine/threonine protein kinase"/>
    <property type="match status" value="1"/>
</dbReference>
<feature type="compositionally biased region" description="Polar residues" evidence="17">
    <location>
        <begin position="598"/>
        <end position="608"/>
    </location>
</feature>
<dbReference type="Pfam" id="PF00627">
    <property type="entry name" value="UBA"/>
    <property type="match status" value="1"/>
</dbReference>